<keyword evidence="7 13" id="KW-0460">Magnesium</keyword>
<feature type="binding site" evidence="13">
    <location>
        <position position="105"/>
    </location>
    <ligand>
        <name>Mg(2+)</name>
        <dbReference type="ChEBI" id="CHEBI:18420"/>
        <label>1</label>
    </ligand>
</feature>
<dbReference type="GO" id="GO:0046872">
    <property type="term" value="F:metal ion binding"/>
    <property type="evidence" value="ECO:0007669"/>
    <property type="project" value="UniProtKB-KW"/>
</dbReference>
<dbReference type="GO" id="GO:0019144">
    <property type="term" value="F:ADP-sugar diphosphatase activity"/>
    <property type="evidence" value="ECO:0007669"/>
    <property type="project" value="TreeGrafter"/>
</dbReference>
<protein>
    <recommendedName>
        <fullName evidence="4">ADP-ribose pyrophosphatase</fullName>
        <ecNumber evidence="3">3.6.1.13</ecNumber>
    </recommendedName>
    <alternativeName>
        <fullName evidence="9">ADP-ribose diphosphatase</fullName>
    </alternativeName>
    <alternativeName>
        <fullName evidence="11">ADP-ribose phosphohydrolase</fullName>
    </alternativeName>
    <alternativeName>
        <fullName evidence="10">Adenosine diphosphoribose pyrophosphatase</fullName>
    </alternativeName>
</protein>
<feature type="domain" description="Nudix hydrolase" evidence="15">
    <location>
        <begin position="63"/>
        <end position="202"/>
    </location>
</feature>
<proteinExistence type="inferred from homology"/>
<evidence type="ECO:0000313" key="16">
    <source>
        <dbReference type="EMBL" id="ALO45060.1"/>
    </source>
</evidence>
<evidence type="ECO:0000313" key="17">
    <source>
        <dbReference type="Proteomes" id="UP000065641"/>
    </source>
</evidence>
<evidence type="ECO:0000259" key="15">
    <source>
        <dbReference type="PROSITE" id="PS51462"/>
    </source>
</evidence>
<dbReference type="InterPro" id="IPR000086">
    <property type="entry name" value="NUDIX_hydrolase_dom"/>
</dbReference>
<dbReference type="GO" id="GO:0047631">
    <property type="term" value="F:ADP-ribose diphosphatase activity"/>
    <property type="evidence" value="ECO:0007669"/>
    <property type="project" value="UniProtKB-EC"/>
</dbReference>
<gene>
    <name evidence="16" type="ORF">PS2015_371</name>
</gene>
<dbReference type="OrthoDB" id="5292471at2"/>
<comment type="similarity">
    <text evidence="2">Belongs to the Nudix hydrolase family. NudF subfamily.</text>
</comment>
<dbReference type="KEGG" id="pspi:PS2015_371"/>
<organism evidence="16 17">
    <name type="scientific">Pseudohongiella spirulinae</name>
    <dbReference type="NCBI Taxonomy" id="1249552"/>
    <lineage>
        <taxon>Bacteria</taxon>
        <taxon>Pseudomonadati</taxon>
        <taxon>Pseudomonadota</taxon>
        <taxon>Gammaproteobacteria</taxon>
        <taxon>Pseudomonadales</taxon>
        <taxon>Pseudohongiellaceae</taxon>
        <taxon>Pseudohongiella</taxon>
    </lineage>
</organism>
<evidence type="ECO:0000256" key="7">
    <source>
        <dbReference type="ARBA" id="ARBA00022842"/>
    </source>
</evidence>
<dbReference type="PROSITE" id="PS51462">
    <property type="entry name" value="NUDIX"/>
    <property type="match status" value="1"/>
</dbReference>
<dbReference type="EMBL" id="CP013189">
    <property type="protein sequence ID" value="ALO45060.1"/>
    <property type="molecule type" value="Genomic_DNA"/>
</dbReference>
<dbReference type="AlphaFoldDB" id="A0A0S2KAH6"/>
<keyword evidence="5 13" id="KW-0479">Metal-binding</keyword>
<evidence type="ECO:0000256" key="9">
    <source>
        <dbReference type="ARBA" id="ARBA00030162"/>
    </source>
</evidence>
<comment type="function">
    <text evidence="8">Acts on ADP-mannose and ADP-glucose as well as ADP-ribose. Prevents glycogen biosynthesis. The reaction catalyzed by this enzyme is a limiting step of the gluconeogenic process.</text>
</comment>
<evidence type="ECO:0000256" key="6">
    <source>
        <dbReference type="ARBA" id="ARBA00022801"/>
    </source>
</evidence>
<dbReference type="STRING" id="1249552.PS2015_371"/>
<dbReference type="GO" id="GO:0019693">
    <property type="term" value="P:ribose phosphate metabolic process"/>
    <property type="evidence" value="ECO:0007669"/>
    <property type="project" value="TreeGrafter"/>
</dbReference>
<evidence type="ECO:0000256" key="8">
    <source>
        <dbReference type="ARBA" id="ARBA00025164"/>
    </source>
</evidence>
<evidence type="ECO:0000256" key="2">
    <source>
        <dbReference type="ARBA" id="ARBA00007482"/>
    </source>
</evidence>
<dbReference type="InterPro" id="IPR015797">
    <property type="entry name" value="NUDIX_hydrolase-like_dom_sf"/>
</dbReference>
<dbReference type="CDD" id="cd24155">
    <property type="entry name" value="NUDIX_ADPRase"/>
    <property type="match status" value="1"/>
</dbReference>
<keyword evidence="6" id="KW-0378">Hydrolase</keyword>
<dbReference type="InterPro" id="IPR020084">
    <property type="entry name" value="NUDIX_hydrolase_CS"/>
</dbReference>
<dbReference type="PANTHER" id="PTHR11839">
    <property type="entry name" value="UDP/ADP-SUGAR PYROPHOSPHATASE"/>
    <property type="match status" value="1"/>
</dbReference>
<feature type="short sequence motif" description="Nudix box" evidence="14">
    <location>
        <begin position="106"/>
        <end position="128"/>
    </location>
</feature>
<feature type="binding site" evidence="13">
    <location>
        <position position="173"/>
    </location>
    <ligand>
        <name>Mg(2+)</name>
        <dbReference type="ChEBI" id="CHEBI:18420"/>
        <label>1</label>
    </ligand>
</feature>
<dbReference type="SUPFAM" id="SSF55811">
    <property type="entry name" value="Nudix"/>
    <property type="match status" value="1"/>
</dbReference>
<dbReference type="Pfam" id="PF00293">
    <property type="entry name" value="NUDIX"/>
    <property type="match status" value="1"/>
</dbReference>
<dbReference type="NCBIfam" id="TIGR00052">
    <property type="entry name" value="nudix-type nucleoside diphosphatase, YffH/AdpP family"/>
    <property type="match status" value="1"/>
</dbReference>
<evidence type="ECO:0000256" key="3">
    <source>
        <dbReference type="ARBA" id="ARBA00012453"/>
    </source>
</evidence>
<evidence type="ECO:0000256" key="5">
    <source>
        <dbReference type="ARBA" id="ARBA00022723"/>
    </source>
</evidence>
<feature type="binding site" evidence="13">
    <location>
        <position position="125"/>
    </location>
    <ligand>
        <name>Mg(2+)</name>
        <dbReference type="ChEBI" id="CHEBI:18420"/>
        <label>1</label>
    </ligand>
</feature>
<dbReference type="GO" id="GO:0006753">
    <property type="term" value="P:nucleoside phosphate metabolic process"/>
    <property type="evidence" value="ECO:0007669"/>
    <property type="project" value="TreeGrafter"/>
</dbReference>
<keyword evidence="17" id="KW-1185">Reference proteome</keyword>
<evidence type="ECO:0000256" key="11">
    <source>
        <dbReference type="ARBA" id="ARBA00033056"/>
    </source>
</evidence>
<evidence type="ECO:0000256" key="14">
    <source>
        <dbReference type="PIRSR" id="PIRSR604385-3"/>
    </source>
</evidence>
<dbReference type="GO" id="GO:0005829">
    <property type="term" value="C:cytosol"/>
    <property type="evidence" value="ECO:0007669"/>
    <property type="project" value="TreeGrafter"/>
</dbReference>
<evidence type="ECO:0000256" key="12">
    <source>
        <dbReference type="ARBA" id="ARBA00049546"/>
    </source>
</evidence>
<sequence>MFCTDSLYGGFLLNYTPTYQQDDVEVISRERVFQGFFAVDKLSLKHRRYAGDWSPSFSRELFCRGRAVGVLLHDPEQDQLVLVEQFRVGLLDNAQQSPWVLELVAGIIDEGESPEQVATREVQEEAGLQVNDLRFICEYYNSPGGSDECISVFYGRVDASQADGIHGLADEHEDIKVVVLPVADALAALQAGKINNAMAIIALQWFRLQYVCSN</sequence>
<name>A0A0S2KAH6_9GAMM</name>
<dbReference type="PANTHER" id="PTHR11839:SF5">
    <property type="entry name" value="ADP-RIBOSE PYROPHOSPHATASE"/>
    <property type="match status" value="1"/>
</dbReference>
<comment type="cofactor">
    <cofactor evidence="1 13">
        <name>Mg(2+)</name>
        <dbReference type="ChEBI" id="CHEBI:18420"/>
    </cofactor>
</comment>
<dbReference type="InterPro" id="IPR004385">
    <property type="entry name" value="NDP_pyrophosphatase"/>
</dbReference>
<evidence type="ECO:0000256" key="4">
    <source>
        <dbReference type="ARBA" id="ARBA00013297"/>
    </source>
</evidence>
<evidence type="ECO:0000256" key="10">
    <source>
        <dbReference type="ARBA" id="ARBA00030308"/>
    </source>
</evidence>
<comment type="catalytic activity">
    <reaction evidence="12">
        <text>ADP-D-ribose + H2O = D-ribose 5-phosphate + AMP + 2 H(+)</text>
        <dbReference type="Rhea" id="RHEA:10412"/>
        <dbReference type="ChEBI" id="CHEBI:15377"/>
        <dbReference type="ChEBI" id="CHEBI:15378"/>
        <dbReference type="ChEBI" id="CHEBI:57967"/>
        <dbReference type="ChEBI" id="CHEBI:78346"/>
        <dbReference type="ChEBI" id="CHEBI:456215"/>
        <dbReference type="EC" id="3.6.1.13"/>
    </reaction>
</comment>
<reference evidence="16 17" key="1">
    <citation type="submission" date="2015-11" db="EMBL/GenBank/DDBJ databases">
        <authorList>
            <person name="Zhang Y."/>
            <person name="Guo Z."/>
        </authorList>
    </citation>
    <scope>NUCLEOTIDE SEQUENCE [LARGE SCALE GENOMIC DNA]</scope>
    <source>
        <strain evidence="16 17">KCTC 32221</strain>
    </source>
</reference>
<accession>A0A0S2KAH6</accession>
<dbReference type="PROSITE" id="PS00893">
    <property type="entry name" value="NUDIX_BOX"/>
    <property type="match status" value="1"/>
</dbReference>
<feature type="binding site" evidence="13">
    <location>
        <position position="121"/>
    </location>
    <ligand>
        <name>Mg(2+)</name>
        <dbReference type="ChEBI" id="CHEBI:18420"/>
        <label>1</label>
    </ligand>
</feature>
<dbReference type="PATRIC" id="fig|1249552.3.peg.378"/>
<dbReference type="Proteomes" id="UP000065641">
    <property type="component" value="Chromosome"/>
</dbReference>
<evidence type="ECO:0000256" key="13">
    <source>
        <dbReference type="PIRSR" id="PIRSR604385-2"/>
    </source>
</evidence>
<dbReference type="EC" id="3.6.1.13" evidence="3"/>
<evidence type="ECO:0000256" key="1">
    <source>
        <dbReference type="ARBA" id="ARBA00001946"/>
    </source>
</evidence>
<dbReference type="Gene3D" id="3.90.79.10">
    <property type="entry name" value="Nucleoside Triphosphate Pyrophosphohydrolase"/>
    <property type="match status" value="1"/>
</dbReference>